<gene>
    <name evidence="1" type="ORF">DKT69_25125</name>
</gene>
<dbReference type="AlphaFoldDB" id="A0A317DCJ5"/>
<evidence type="ECO:0000313" key="2">
    <source>
        <dbReference type="Proteomes" id="UP000246050"/>
    </source>
</evidence>
<comment type="caution">
    <text evidence="1">The sequence shown here is derived from an EMBL/GenBank/DDBJ whole genome shotgun (WGS) entry which is preliminary data.</text>
</comment>
<name>A0A317DCJ5_9ACTN</name>
<reference evidence="1 2" key="1">
    <citation type="submission" date="2018-05" db="EMBL/GenBank/DDBJ databases">
        <title>Micromonosporas from Atacama Desert.</title>
        <authorList>
            <person name="Carro L."/>
            <person name="Golinska P."/>
            <person name="Klenk H.-P."/>
            <person name="Goodfellow M."/>
        </authorList>
    </citation>
    <scope>NUCLEOTIDE SEQUENCE [LARGE SCALE GENOMIC DNA]</scope>
    <source>
        <strain evidence="1 2">4G51</strain>
    </source>
</reference>
<protein>
    <submittedName>
        <fullName evidence="1">Uncharacterized protein</fullName>
    </submittedName>
</protein>
<dbReference type="RefSeq" id="WP_109803975.1">
    <property type="nucleotide sequence ID" value="NZ_QGKS01000301.1"/>
</dbReference>
<evidence type="ECO:0000313" key="1">
    <source>
        <dbReference type="EMBL" id="PWR12022.1"/>
    </source>
</evidence>
<organism evidence="1 2">
    <name type="scientific">Micromonospora sicca</name>
    <dbReference type="NCBI Taxonomy" id="2202420"/>
    <lineage>
        <taxon>Bacteria</taxon>
        <taxon>Bacillati</taxon>
        <taxon>Actinomycetota</taxon>
        <taxon>Actinomycetes</taxon>
        <taxon>Micromonosporales</taxon>
        <taxon>Micromonosporaceae</taxon>
        <taxon>Micromonospora</taxon>
    </lineage>
</organism>
<sequence>MSTPLPRYAEHAMDLRDTAFRLAEALEGDVQVRDPAALAALLRATTIALCKSILELMDATAAAGEGPAVEALRKALAGQDESARALAEAAQKLLGLQRD</sequence>
<dbReference type="EMBL" id="QGKS01000301">
    <property type="protein sequence ID" value="PWR12022.1"/>
    <property type="molecule type" value="Genomic_DNA"/>
</dbReference>
<dbReference type="Proteomes" id="UP000246050">
    <property type="component" value="Unassembled WGS sequence"/>
</dbReference>
<proteinExistence type="predicted"/>
<accession>A0A317DCJ5</accession>